<keyword evidence="3" id="KW-1185">Reference proteome</keyword>
<dbReference type="EMBL" id="ML993595">
    <property type="protein sequence ID" value="KAF2166931.1"/>
    <property type="molecule type" value="Genomic_DNA"/>
</dbReference>
<sequence>MSGPTPGAVLGLLSSQATYRAPLPTESFEGQTVIVTGANAGLGRDAVRHLVRLNASRVILAVRTISKGEEAQASIEQEYGRKGVMEVWQVDTSKFASVRAFAQRAQSLDRLDAVLLNAGMWPKSFDLAEGHEACVTINVISTFLLAMLLLPKMQETAKATQSIARISIVDSDLHKFAKLPAKKDKSIFEGLKKPVTDFDNRYNDTKLLVILYGRKMAAHLSKSAQPKVCLNFVNPGWCSSGLNVREGAAVAVAQRLLQRSQDEGGRMLVDAIALVPKVEDRHGQYINKMKIEKPASWVTSKEGEATAERVWSELNEILEKELA</sequence>
<evidence type="ECO:0000256" key="1">
    <source>
        <dbReference type="ARBA" id="ARBA00023002"/>
    </source>
</evidence>
<protein>
    <submittedName>
        <fullName evidence="2">Uncharacterized protein</fullName>
    </submittedName>
</protein>
<dbReference type="SUPFAM" id="SSF51735">
    <property type="entry name" value="NAD(P)-binding Rossmann-fold domains"/>
    <property type="match status" value="1"/>
</dbReference>
<gene>
    <name evidence="2" type="ORF">M409DRAFT_22982</name>
</gene>
<dbReference type="GeneID" id="54559852"/>
<dbReference type="PANTHER" id="PTHR43157:SF31">
    <property type="entry name" value="PHOSPHATIDYLINOSITOL-GLYCAN BIOSYNTHESIS CLASS F PROTEIN"/>
    <property type="match status" value="1"/>
</dbReference>
<dbReference type="GO" id="GO:0016491">
    <property type="term" value="F:oxidoreductase activity"/>
    <property type="evidence" value="ECO:0007669"/>
    <property type="project" value="UniProtKB-KW"/>
</dbReference>
<reference evidence="2" key="1">
    <citation type="journal article" date="2020" name="Stud. Mycol.">
        <title>101 Dothideomycetes genomes: a test case for predicting lifestyles and emergence of pathogens.</title>
        <authorList>
            <person name="Haridas S."/>
            <person name="Albert R."/>
            <person name="Binder M."/>
            <person name="Bloem J."/>
            <person name="Labutti K."/>
            <person name="Salamov A."/>
            <person name="Andreopoulos B."/>
            <person name="Baker S."/>
            <person name="Barry K."/>
            <person name="Bills G."/>
            <person name="Bluhm B."/>
            <person name="Cannon C."/>
            <person name="Castanera R."/>
            <person name="Culley D."/>
            <person name="Daum C."/>
            <person name="Ezra D."/>
            <person name="Gonzalez J."/>
            <person name="Henrissat B."/>
            <person name="Kuo A."/>
            <person name="Liang C."/>
            <person name="Lipzen A."/>
            <person name="Lutzoni F."/>
            <person name="Magnuson J."/>
            <person name="Mondo S."/>
            <person name="Nolan M."/>
            <person name="Ohm R."/>
            <person name="Pangilinan J."/>
            <person name="Park H.-J."/>
            <person name="Ramirez L."/>
            <person name="Alfaro M."/>
            <person name="Sun H."/>
            <person name="Tritt A."/>
            <person name="Yoshinaga Y."/>
            <person name="Zwiers L.-H."/>
            <person name="Turgeon B."/>
            <person name="Goodwin S."/>
            <person name="Spatafora J."/>
            <person name="Crous P."/>
            <person name="Grigoriev I."/>
        </authorList>
    </citation>
    <scope>NUCLEOTIDE SEQUENCE</scope>
    <source>
        <strain evidence="2">ATCC 36951</strain>
    </source>
</reference>
<dbReference type="Proteomes" id="UP000799537">
    <property type="component" value="Unassembled WGS sequence"/>
</dbReference>
<proteinExistence type="predicted"/>
<evidence type="ECO:0000313" key="3">
    <source>
        <dbReference type="Proteomes" id="UP000799537"/>
    </source>
</evidence>
<dbReference type="Pfam" id="PF00106">
    <property type="entry name" value="adh_short"/>
    <property type="match status" value="1"/>
</dbReference>
<dbReference type="RefSeq" id="XP_033667820.1">
    <property type="nucleotide sequence ID" value="XM_033806580.1"/>
</dbReference>
<dbReference type="OrthoDB" id="542013at2759"/>
<dbReference type="InterPro" id="IPR036291">
    <property type="entry name" value="NAD(P)-bd_dom_sf"/>
</dbReference>
<keyword evidence="1" id="KW-0560">Oxidoreductase</keyword>
<evidence type="ECO:0000313" key="2">
    <source>
        <dbReference type="EMBL" id="KAF2166931.1"/>
    </source>
</evidence>
<dbReference type="PANTHER" id="PTHR43157">
    <property type="entry name" value="PHOSPHATIDYLINOSITOL-GLYCAN BIOSYNTHESIS CLASS F PROTEIN-RELATED"/>
    <property type="match status" value="1"/>
</dbReference>
<accession>A0A6A6CIR9</accession>
<dbReference type="Gene3D" id="3.40.50.720">
    <property type="entry name" value="NAD(P)-binding Rossmann-like Domain"/>
    <property type="match status" value="1"/>
</dbReference>
<dbReference type="PRINTS" id="PR00081">
    <property type="entry name" value="GDHRDH"/>
</dbReference>
<dbReference type="InterPro" id="IPR002347">
    <property type="entry name" value="SDR_fam"/>
</dbReference>
<organism evidence="2 3">
    <name type="scientific">Zasmidium cellare ATCC 36951</name>
    <dbReference type="NCBI Taxonomy" id="1080233"/>
    <lineage>
        <taxon>Eukaryota</taxon>
        <taxon>Fungi</taxon>
        <taxon>Dikarya</taxon>
        <taxon>Ascomycota</taxon>
        <taxon>Pezizomycotina</taxon>
        <taxon>Dothideomycetes</taxon>
        <taxon>Dothideomycetidae</taxon>
        <taxon>Mycosphaerellales</taxon>
        <taxon>Mycosphaerellaceae</taxon>
        <taxon>Zasmidium</taxon>
    </lineage>
</organism>
<name>A0A6A6CIR9_ZASCE</name>
<dbReference type="AlphaFoldDB" id="A0A6A6CIR9"/>